<dbReference type="EMBL" id="CP052909">
    <property type="protein sequence ID" value="QNJ97079.1"/>
    <property type="molecule type" value="Genomic_DNA"/>
</dbReference>
<evidence type="ECO:0000259" key="2">
    <source>
        <dbReference type="Pfam" id="PF11827"/>
    </source>
</evidence>
<dbReference type="Pfam" id="PF11827">
    <property type="entry name" value="DUF3347"/>
    <property type="match status" value="1"/>
</dbReference>
<proteinExistence type="predicted"/>
<feature type="domain" description="DUF3347" evidence="2">
    <location>
        <begin position="62"/>
        <end position="134"/>
    </location>
</feature>
<keyword evidence="1" id="KW-0732">Signal</keyword>
<protein>
    <recommendedName>
        <fullName evidence="2">DUF3347 domain-containing protein</fullName>
    </recommendedName>
</protein>
<keyword evidence="4" id="KW-1185">Reference proteome</keyword>
<gene>
    <name evidence="3" type="ORF">ALE3EI_0498</name>
</gene>
<dbReference type="KEGG" id="alti:ALE3EI_0498"/>
<organism evidence="3 4">
    <name type="scientific">Constantimarinum furrinae</name>
    <dbReference type="NCBI Taxonomy" id="2562285"/>
    <lineage>
        <taxon>Bacteria</taxon>
        <taxon>Pseudomonadati</taxon>
        <taxon>Bacteroidota</taxon>
        <taxon>Flavobacteriia</taxon>
        <taxon>Flavobacteriales</taxon>
        <taxon>Flavobacteriaceae</taxon>
        <taxon>Altibacter/Constantimarinum group</taxon>
        <taxon>Constantimarinum</taxon>
    </lineage>
</organism>
<dbReference type="PROSITE" id="PS51257">
    <property type="entry name" value="PROKAR_LIPOPROTEIN"/>
    <property type="match status" value="1"/>
</dbReference>
<evidence type="ECO:0000313" key="4">
    <source>
        <dbReference type="Proteomes" id="UP000515514"/>
    </source>
</evidence>
<name>A0A7G8PRW3_9FLAO</name>
<sequence length="186" mass="20994">MKRYSLYLLIIGFTVLVSCADEKKNEEPEIVTVDTQKPLKSDEVALQGPIDVEFEEEGMKEIFTKYIEVKTALVYTDPANAAARASQLKKLLAKHNAGSNAIDATDNMVNASNIEELRRAFKIVTREMEPMVKKAIESGTVYKQYCPMAFNNTGAYWLSESKDIYNPYFGSKMLKCGRIDSEIKQN</sequence>
<reference evidence="3 4" key="1">
    <citation type="submission" date="2020-04" db="EMBL/GenBank/DDBJ databases">
        <title>Genome sequence of Altibacter aquimarinus strain ALE3EI.</title>
        <authorList>
            <person name="Oh H.-M."/>
            <person name="Jang D."/>
        </authorList>
    </citation>
    <scope>NUCLEOTIDE SEQUENCE [LARGE SCALE GENOMIC DNA]</scope>
    <source>
        <strain evidence="3 4">ALE3EI</strain>
    </source>
</reference>
<dbReference type="InterPro" id="IPR021782">
    <property type="entry name" value="DUF3347"/>
</dbReference>
<accession>A0A7G8PRW3</accession>
<evidence type="ECO:0000256" key="1">
    <source>
        <dbReference type="SAM" id="SignalP"/>
    </source>
</evidence>
<evidence type="ECO:0000313" key="3">
    <source>
        <dbReference type="EMBL" id="QNJ97079.1"/>
    </source>
</evidence>
<feature type="signal peptide" evidence="1">
    <location>
        <begin position="1"/>
        <end position="20"/>
    </location>
</feature>
<dbReference type="RefSeq" id="WP_186990518.1">
    <property type="nucleotide sequence ID" value="NZ_CP052909.1"/>
</dbReference>
<dbReference type="AlphaFoldDB" id="A0A7G8PRW3"/>
<dbReference type="Proteomes" id="UP000515514">
    <property type="component" value="Chromosome"/>
</dbReference>
<feature type="chain" id="PRO_5028880113" description="DUF3347 domain-containing protein" evidence="1">
    <location>
        <begin position="21"/>
        <end position="186"/>
    </location>
</feature>